<evidence type="ECO:0008006" key="4">
    <source>
        <dbReference type="Google" id="ProtNLM"/>
    </source>
</evidence>
<dbReference type="Pfam" id="PF14223">
    <property type="entry name" value="Retrotran_gag_2"/>
    <property type="match status" value="1"/>
</dbReference>
<dbReference type="Proteomes" id="UP001146120">
    <property type="component" value="Unassembled WGS sequence"/>
</dbReference>
<evidence type="ECO:0000313" key="3">
    <source>
        <dbReference type="Proteomes" id="UP001146120"/>
    </source>
</evidence>
<organism evidence="2 3">
    <name type="scientific">Lagenidium giganteum</name>
    <dbReference type="NCBI Taxonomy" id="4803"/>
    <lineage>
        <taxon>Eukaryota</taxon>
        <taxon>Sar</taxon>
        <taxon>Stramenopiles</taxon>
        <taxon>Oomycota</taxon>
        <taxon>Peronosporomycetes</taxon>
        <taxon>Pythiales</taxon>
        <taxon>Pythiaceae</taxon>
    </lineage>
</organism>
<evidence type="ECO:0000256" key="1">
    <source>
        <dbReference type="SAM" id="MobiDB-lite"/>
    </source>
</evidence>
<comment type="caution">
    <text evidence="2">The sequence shown here is derived from an EMBL/GenBank/DDBJ whole genome shotgun (WGS) entry which is preliminary data.</text>
</comment>
<sequence>MIREARTASGAWETLRSFFVKQNLHFRVQLRKQLHKFSMSFGANLMEHLLKFDDFCLRLSAVGTKLEEDDWWCYLEPTARIRCYDSNHRVKRRRHTARGKGNDSSRVRRHSEVREAGRCFSSWHAKSRTQAKAQRHSTPRRVEQAAKQESWVARSREQQTSVWKTSHCLP</sequence>
<feature type="region of interest" description="Disordered" evidence="1">
    <location>
        <begin position="93"/>
        <end position="156"/>
    </location>
</feature>
<gene>
    <name evidence="2" type="ORF">N0F65_007482</name>
</gene>
<feature type="compositionally biased region" description="Basic and acidic residues" evidence="1">
    <location>
        <begin position="100"/>
        <end position="117"/>
    </location>
</feature>
<dbReference type="AlphaFoldDB" id="A0AAV2ZII2"/>
<reference evidence="2" key="1">
    <citation type="submission" date="2022-11" db="EMBL/GenBank/DDBJ databases">
        <authorList>
            <person name="Morgan W.R."/>
            <person name="Tartar A."/>
        </authorList>
    </citation>
    <scope>NUCLEOTIDE SEQUENCE</scope>
    <source>
        <strain evidence="2">ARSEF 373</strain>
    </source>
</reference>
<protein>
    <recommendedName>
        <fullName evidence="4">Retrotransposon gag domain-containing protein</fullName>
    </recommendedName>
</protein>
<accession>A0AAV2ZII2</accession>
<name>A0AAV2ZII2_9STRA</name>
<reference evidence="2" key="2">
    <citation type="journal article" date="2023" name="Microbiol Resour">
        <title>Decontamination and Annotation of the Draft Genome Sequence of the Oomycete Lagenidium giganteum ARSEF 373.</title>
        <authorList>
            <person name="Morgan W.R."/>
            <person name="Tartar A."/>
        </authorList>
    </citation>
    <scope>NUCLEOTIDE SEQUENCE</scope>
    <source>
        <strain evidence="2">ARSEF 373</strain>
    </source>
</reference>
<feature type="compositionally biased region" description="Basic residues" evidence="1">
    <location>
        <begin position="125"/>
        <end position="139"/>
    </location>
</feature>
<dbReference type="EMBL" id="DAKRPA010000001">
    <property type="protein sequence ID" value="DBA05320.1"/>
    <property type="molecule type" value="Genomic_DNA"/>
</dbReference>
<evidence type="ECO:0000313" key="2">
    <source>
        <dbReference type="EMBL" id="DBA05320.1"/>
    </source>
</evidence>
<proteinExistence type="predicted"/>
<keyword evidence="3" id="KW-1185">Reference proteome</keyword>